<proteinExistence type="predicted"/>
<name>A0A2U3PTN4_9BRAD</name>
<sequence length="55" mass="6274">MQDSSAKGVREITLANPPAVQVASRKGWVWQNSPLLRRRRPAVIANQIPQRRIQK</sequence>
<evidence type="ECO:0000313" key="1">
    <source>
        <dbReference type="EMBL" id="SPP92531.1"/>
    </source>
</evidence>
<dbReference type="Proteomes" id="UP000246085">
    <property type="component" value="Chromosome BRAD3257"/>
</dbReference>
<accession>A0A2U3PTN4</accession>
<organism evidence="1 2">
    <name type="scientific">Bradyrhizobium vignae</name>
    <dbReference type="NCBI Taxonomy" id="1549949"/>
    <lineage>
        <taxon>Bacteria</taxon>
        <taxon>Pseudomonadati</taxon>
        <taxon>Pseudomonadota</taxon>
        <taxon>Alphaproteobacteria</taxon>
        <taxon>Hyphomicrobiales</taxon>
        <taxon>Nitrobacteraceae</taxon>
        <taxon>Bradyrhizobium</taxon>
    </lineage>
</organism>
<reference evidence="1 2" key="1">
    <citation type="submission" date="2018-03" db="EMBL/GenBank/DDBJ databases">
        <authorList>
            <person name="Gully D."/>
        </authorList>
    </citation>
    <scope>NUCLEOTIDE SEQUENCE [LARGE SCALE GENOMIC DNA]</scope>
    <source>
        <strain evidence="1">ORS3257</strain>
    </source>
</reference>
<protein>
    <submittedName>
        <fullName evidence="1">Uncharacterized protein</fullName>
    </submittedName>
</protein>
<dbReference type="AlphaFoldDB" id="A0A2U3PTN4"/>
<evidence type="ECO:0000313" key="2">
    <source>
        <dbReference type="Proteomes" id="UP000246085"/>
    </source>
</evidence>
<gene>
    <name evidence="1" type="ORF">BRAD3257_1400</name>
</gene>
<dbReference type="EMBL" id="LS398110">
    <property type="protein sequence ID" value="SPP92531.1"/>
    <property type="molecule type" value="Genomic_DNA"/>
</dbReference>
<dbReference type="KEGG" id="bvz:BRAD3257_1400"/>